<evidence type="ECO:0000256" key="3">
    <source>
        <dbReference type="ARBA" id="ARBA00022723"/>
    </source>
</evidence>
<keyword evidence="9" id="KW-0804">Transcription</keyword>
<dbReference type="InterPro" id="IPR000679">
    <property type="entry name" value="Znf_GATA"/>
</dbReference>
<evidence type="ECO:0000256" key="11">
    <source>
        <dbReference type="PROSITE-ProRule" id="PRU00094"/>
    </source>
</evidence>
<dbReference type="GO" id="GO:0030154">
    <property type="term" value="P:cell differentiation"/>
    <property type="evidence" value="ECO:0007669"/>
    <property type="project" value="TreeGrafter"/>
</dbReference>
<keyword evidence="13" id="KW-0732">Signal</keyword>
<comment type="similarity">
    <text evidence="2">Belongs to the type IV zinc-finger family. Class A subfamily.</text>
</comment>
<keyword evidence="15" id="KW-1185">Reference proteome</keyword>
<keyword evidence="6" id="KW-0805">Transcription regulation</keyword>
<dbReference type="PANTHER" id="PTHR45658">
    <property type="entry name" value="GATA TRANSCRIPTION FACTOR"/>
    <property type="match status" value="1"/>
</dbReference>
<dbReference type="InterPro" id="IPR051140">
    <property type="entry name" value="GATA_TF"/>
</dbReference>
<keyword evidence="7" id="KW-0238">DNA-binding</keyword>
<name>A0A6J0K2T4_RAPSA</name>
<evidence type="ECO:0000256" key="2">
    <source>
        <dbReference type="ARBA" id="ARBA00005694"/>
    </source>
</evidence>
<dbReference type="GO" id="GO:0008270">
    <property type="term" value="F:zinc ion binding"/>
    <property type="evidence" value="ECO:0007669"/>
    <property type="project" value="UniProtKB-KW"/>
</dbReference>
<dbReference type="InterPro" id="IPR013088">
    <property type="entry name" value="Znf_NHR/GATA"/>
</dbReference>
<dbReference type="SMART" id="SM00401">
    <property type="entry name" value="ZnF_GATA"/>
    <property type="match status" value="1"/>
</dbReference>
<protein>
    <submittedName>
        <fullName evidence="16">GATA transcription factor 11</fullName>
    </submittedName>
</protein>
<keyword evidence="3" id="KW-0479">Metal-binding</keyword>
<evidence type="ECO:0000256" key="9">
    <source>
        <dbReference type="ARBA" id="ARBA00023163"/>
    </source>
</evidence>
<evidence type="ECO:0000259" key="14">
    <source>
        <dbReference type="PROSITE" id="PS50114"/>
    </source>
</evidence>
<dbReference type="GO" id="GO:0006355">
    <property type="term" value="P:regulation of DNA-templated transcription"/>
    <property type="evidence" value="ECO:0007669"/>
    <property type="project" value="InterPro"/>
</dbReference>
<proteinExistence type="inferred from homology"/>
<dbReference type="OrthoDB" id="2162994at2759"/>
<evidence type="ECO:0000256" key="13">
    <source>
        <dbReference type="SAM" id="SignalP"/>
    </source>
</evidence>
<evidence type="ECO:0000313" key="15">
    <source>
        <dbReference type="Proteomes" id="UP000504610"/>
    </source>
</evidence>
<keyword evidence="10" id="KW-0539">Nucleus</keyword>
<evidence type="ECO:0000256" key="7">
    <source>
        <dbReference type="ARBA" id="ARBA00023125"/>
    </source>
</evidence>
<evidence type="ECO:0000313" key="16">
    <source>
        <dbReference type="RefSeq" id="XP_018441963.1"/>
    </source>
</evidence>
<evidence type="ECO:0000256" key="6">
    <source>
        <dbReference type="ARBA" id="ARBA00023015"/>
    </source>
</evidence>
<evidence type="ECO:0000256" key="8">
    <source>
        <dbReference type="ARBA" id="ARBA00023159"/>
    </source>
</evidence>
<keyword evidence="8" id="KW-0010">Activator</keyword>
<dbReference type="AlphaFoldDB" id="A0A6J0K2T4"/>
<evidence type="ECO:0000256" key="4">
    <source>
        <dbReference type="ARBA" id="ARBA00022771"/>
    </source>
</evidence>
<organism evidence="15 16">
    <name type="scientific">Raphanus sativus</name>
    <name type="common">Radish</name>
    <name type="synonym">Raphanus raphanistrum var. sativus</name>
    <dbReference type="NCBI Taxonomy" id="3726"/>
    <lineage>
        <taxon>Eukaryota</taxon>
        <taxon>Viridiplantae</taxon>
        <taxon>Streptophyta</taxon>
        <taxon>Embryophyta</taxon>
        <taxon>Tracheophyta</taxon>
        <taxon>Spermatophyta</taxon>
        <taxon>Magnoliopsida</taxon>
        <taxon>eudicotyledons</taxon>
        <taxon>Gunneridae</taxon>
        <taxon>Pentapetalae</taxon>
        <taxon>rosids</taxon>
        <taxon>malvids</taxon>
        <taxon>Brassicales</taxon>
        <taxon>Brassicaceae</taxon>
        <taxon>Brassiceae</taxon>
        <taxon>Raphanus</taxon>
    </lineage>
</organism>
<comment type="subcellular location">
    <subcellularLocation>
        <location evidence="1">Nucleus</location>
    </subcellularLocation>
</comment>
<reference evidence="15" key="1">
    <citation type="journal article" date="2019" name="Database">
        <title>The radish genome database (RadishGD): an integrated information resource for radish genomics.</title>
        <authorList>
            <person name="Yu H.J."/>
            <person name="Baek S."/>
            <person name="Lee Y.J."/>
            <person name="Cho A."/>
            <person name="Mun J.H."/>
        </authorList>
    </citation>
    <scope>NUCLEOTIDE SEQUENCE [LARGE SCALE GENOMIC DNA]</scope>
    <source>
        <strain evidence="15">cv. WK10039</strain>
    </source>
</reference>
<dbReference type="GeneID" id="108813803"/>
<dbReference type="CDD" id="cd00202">
    <property type="entry name" value="ZnF_GATA"/>
    <property type="match status" value="1"/>
</dbReference>
<evidence type="ECO:0000256" key="12">
    <source>
        <dbReference type="SAM" id="MobiDB-lite"/>
    </source>
</evidence>
<feature type="region of interest" description="Disordered" evidence="12">
    <location>
        <begin position="234"/>
        <end position="266"/>
    </location>
</feature>
<dbReference type="KEGG" id="rsz:108813803"/>
<dbReference type="PROSITE" id="PS50114">
    <property type="entry name" value="GATA_ZN_FINGER_2"/>
    <property type="match status" value="1"/>
</dbReference>
<dbReference type="Gene3D" id="3.30.50.10">
    <property type="entry name" value="Erythroid Transcription Factor GATA-1, subunit A"/>
    <property type="match status" value="1"/>
</dbReference>
<dbReference type="RefSeq" id="XP_018441963.1">
    <property type="nucleotide sequence ID" value="XM_018586461.2"/>
</dbReference>
<feature type="chain" id="PRO_5027068509" evidence="13">
    <location>
        <begin position="25"/>
        <end position="357"/>
    </location>
</feature>
<feature type="domain" description="GATA-type" evidence="14">
    <location>
        <begin position="273"/>
        <end position="305"/>
    </location>
</feature>
<reference evidence="16" key="2">
    <citation type="submission" date="2025-08" db="UniProtKB">
        <authorList>
            <consortium name="RefSeq"/>
        </authorList>
    </citation>
    <scope>IDENTIFICATION</scope>
    <source>
        <tissue evidence="16">Leaf</tissue>
    </source>
</reference>
<feature type="signal peptide" evidence="13">
    <location>
        <begin position="1"/>
        <end position="24"/>
    </location>
</feature>
<dbReference type="PANTHER" id="PTHR45658:SF135">
    <property type="entry name" value="GATA-TYPE DOMAIN-CONTAINING PROTEIN"/>
    <property type="match status" value="1"/>
</dbReference>
<dbReference type="Proteomes" id="UP000504610">
    <property type="component" value="Chromosome 6"/>
</dbReference>
<keyword evidence="4 11" id="KW-0863">Zinc-finger</keyword>
<dbReference type="GO" id="GO:0043565">
    <property type="term" value="F:sequence-specific DNA binding"/>
    <property type="evidence" value="ECO:0007669"/>
    <property type="project" value="InterPro"/>
</dbReference>
<sequence length="357" mass="39775">MHDRILTLLLSLSLSIFQFSSVIPKSPKFQTSLDSLSLSFGSRLWNTFKSGVEKMNNGGPWLPEEDFKGLTDNFFDDLINHIDFPLEDIETTNEEADWGADFKNLIPPPSDVLTSLSSEFTRAGTNGQLVEGAHKKPVPTLKQLGGISSTVDTSLPDVKVSKLFQSSSPVSVLENNAANGSAASFQNQNRAQRLAFPVKGIRSKRKRPSIPTFLSRHSFLSEMLERKFALDDDSDSEDTYLSSESSAKRRRKKKNSNVSHSPEPFSADGTVVRKCTHCESTKTPQWREGPNGPKTLCNACGVRFRSGRLLPEYRPASSPTFIPTVHSNSHRKIIEMRRKDEEGQFGTGMARGFRYRA</sequence>
<accession>A0A6J0K2T4</accession>
<evidence type="ECO:0000256" key="5">
    <source>
        <dbReference type="ARBA" id="ARBA00022833"/>
    </source>
</evidence>
<dbReference type="FunFam" id="3.30.50.10:FF:000018">
    <property type="entry name" value="GATA transcription factor"/>
    <property type="match status" value="1"/>
</dbReference>
<evidence type="ECO:0000256" key="1">
    <source>
        <dbReference type="ARBA" id="ARBA00004123"/>
    </source>
</evidence>
<evidence type="ECO:0000256" key="10">
    <source>
        <dbReference type="ARBA" id="ARBA00023242"/>
    </source>
</evidence>
<dbReference type="Pfam" id="PF00320">
    <property type="entry name" value="GATA"/>
    <property type="match status" value="1"/>
</dbReference>
<dbReference type="PROSITE" id="PS00344">
    <property type="entry name" value="GATA_ZN_FINGER_1"/>
    <property type="match status" value="1"/>
</dbReference>
<dbReference type="GO" id="GO:0005634">
    <property type="term" value="C:nucleus"/>
    <property type="evidence" value="ECO:0007669"/>
    <property type="project" value="UniProtKB-SubCell"/>
</dbReference>
<dbReference type="SUPFAM" id="SSF57716">
    <property type="entry name" value="Glucocorticoid receptor-like (DNA-binding domain)"/>
    <property type="match status" value="1"/>
</dbReference>
<keyword evidence="5" id="KW-0862">Zinc</keyword>
<gene>
    <name evidence="16" type="primary">LOC108813803</name>
</gene>